<evidence type="ECO:0000313" key="4">
    <source>
        <dbReference type="Proteomes" id="UP000015453"/>
    </source>
</evidence>
<dbReference type="InterPro" id="IPR046848">
    <property type="entry name" value="E_motif"/>
</dbReference>
<reference evidence="3 4" key="1">
    <citation type="journal article" date="2013" name="BMC Genomics">
        <title>The miniature genome of a carnivorous plant Genlisea aurea contains a low number of genes and short non-coding sequences.</title>
        <authorList>
            <person name="Leushkin E.V."/>
            <person name="Sutormin R.A."/>
            <person name="Nabieva E.R."/>
            <person name="Penin A.A."/>
            <person name="Kondrashov A.S."/>
            <person name="Logacheva M.D."/>
        </authorList>
    </citation>
    <scope>NUCLEOTIDE SEQUENCE [LARGE SCALE GENOMIC DNA]</scope>
</reference>
<dbReference type="Gene3D" id="1.25.40.10">
    <property type="entry name" value="Tetratricopeptide repeat domain"/>
    <property type="match status" value="4"/>
</dbReference>
<evidence type="ECO:0000313" key="3">
    <source>
        <dbReference type="EMBL" id="EPS62868.1"/>
    </source>
</evidence>
<dbReference type="PANTHER" id="PTHR47926:SF375">
    <property type="entry name" value="PENTATRICOPEPTIDE REPEAT-CONTAINING PROTEIN"/>
    <property type="match status" value="1"/>
</dbReference>
<dbReference type="NCBIfam" id="TIGR00756">
    <property type="entry name" value="PPR"/>
    <property type="match status" value="6"/>
</dbReference>
<evidence type="ECO:0000256" key="2">
    <source>
        <dbReference type="PROSITE-ProRule" id="PRU00708"/>
    </source>
</evidence>
<evidence type="ECO:0008006" key="5">
    <source>
        <dbReference type="Google" id="ProtNLM"/>
    </source>
</evidence>
<dbReference type="PANTHER" id="PTHR47926">
    <property type="entry name" value="PENTATRICOPEPTIDE REPEAT-CONTAINING PROTEIN"/>
    <property type="match status" value="1"/>
</dbReference>
<dbReference type="EMBL" id="AUSU01005841">
    <property type="protein sequence ID" value="EPS62868.1"/>
    <property type="molecule type" value="Genomic_DNA"/>
</dbReference>
<dbReference type="InterPro" id="IPR002885">
    <property type="entry name" value="PPR_rpt"/>
</dbReference>
<feature type="repeat" description="PPR" evidence="2">
    <location>
        <begin position="203"/>
        <end position="237"/>
    </location>
</feature>
<proteinExistence type="predicted"/>
<dbReference type="OrthoDB" id="185373at2759"/>
<organism evidence="3 4">
    <name type="scientific">Genlisea aurea</name>
    <dbReference type="NCBI Taxonomy" id="192259"/>
    <lineage>
        <taxon>Eukaryota</taxon>
        <taxon>Viridiplantae</taxon>
        <taxon>Streptophyta</taxon>
        <taxon>Embryophyta</taxon>
        <taxon>Tracheophyta</taxon>
        <taxon>Spermatophyta</taxon>
        <taxon>Magnoliopsida</taxon>
        <taxon>eudicotyledons</taxon>
        <taxon>Gunneridae</taxon>
        <taxon>Pentapetalae</taxon>
        <taxon>asterids</taxon>
        <taxon>lamiids</taxon>
        <taxon>Lamiales</taxon>
        <taxon>Lentibulariaceae</taxon>
        <taxon>Genlisea</taxon>
    </lineage>
</organism>
<gene>
    <name evidence="3" type="ORF">M569_11919</name>
</gene>
<dbReference type="GO" id="GO:0009451">
    <property type="term" value="P:RNA modification"/>
    <property type="evidence" value="ECO:0007669"/>
    <property type="project" value="InterPro"/>
</dbReference>
<name>S8DJ64_9LAMI</name>
<dbReference type="InterPro" id="IPR046960">
    <property type="entry name" value="PPR_At4g14850-like_plant"/>
</dbReference>
<comment type="caution">
    <text evidence="3">The sequence shown here is derived from an EMBL/GenBank/DDBJ whole genome shotgun (WGS) entry which is preliminary data.</text>
</comment>
<sequence>LTALKDFARQGQLSEAFSTLSLIQGHTLTSTSCNVLAEAFSVLLLTCTNVKLLLEGTQLHAQVISSGYYQHPTLISRLVFFYTAFDLFDDADYITFNSNSLDPIPWNVLISSYANRGHFQKAIFVYEEMCRSWTRPDSFTYPSVLKVCAELLNLDYGREVHKSISACSLDCNVFIQNALVSMYGKCGDIATARSIFDKMDFKDDVSWNSMISVYASAGKWAESVELFKSMCAVGVKFNSILWNTVAGGCSKMGMFRKAIDLISEMRLKVDQLDEIAVIIGLGACSRICALRQGKEIHSLAIRTSRIDFTNVGNALIAFYSRCQQLTHAYIVFRSIEKKAITTWNSIISGFVQYSCSEEAAFLFRELLLTGTEPNHVTLASILSLCARVSNLRHGKELHGYLVRRREFEGHLLLWNSLVDVYGRSGRVPAARKLFDSLDRRDVVTYTSMISGYGMQGNGKLVVDLLEEMEKAQIKPDEVAMVAILSACSHSGMVSHGRKLFEKMQTVYGLTPTLNHYACMSDLFGRAGLLTNAKEIILRMPYEPTAEIWATLIGACRIHGNTEVGEWAADKLLEMKSRNSGYYVLIANMYAAAGYWSKLAEVRSYMKDLGVSKDPGCAWVDLGGGFTRFLVEDASSNGHGDEIFHLLRVLAKHIKD</sequence>
<dbReference type="AlphaFoldDB" id="S8DJ64"/>
<dbReference type="FunFam" id="1.25.40.10:FF:000637">
    <property type="entry name" value="Pentatricopeptide repeat-containing protein"/>
    <property type="match status" value="1"/>
</dbReference>
<accession>S8DJ64</accession>
<keyword evidence="1" id="KW-0677">Repeat</keyword>
<dbReference type="Pfam" id="PF01535">
    <property type="entry name" value="PPR"/>
    <property type="match status" value="4"/>
</dbReference>
<feature type="repeat" description="PPR" evidence="2">
    <location>
        <begin position="339"/>
        <end position="373"/>
    </location>
</feature>
<dbReference type="Pfam" id="PF13041">
    <property type="entry name" value="PPR_2"/>
    <property type="match status" value="2"/>
</dbReference>
<feature type="repeat" description="PPR" evidence="2">
    <location>
        <begin position="441"/>
        <end position="475"/>
    </location>
</feature>
<dbReference type="Proteomes" id="UP000015453">
    <property type="component" value="Unassembled WGS sequence"/>
</dbReference>
<feature type="repeat" description="PPR" evidence="2">
    <location>
        <begin position="238"/>
        <end position="268"/>
    </location>
</feature>
<dbReference type="InterPro" id="IPR011990">
    <property type="entry name" value="TPR-like_helical_dom_sf"/>
</dbReference>
<feature type="non-terminal residue" evidence="3">
    <location>
        <position position="655"/>
    </location>
</feature>
<dbReference type="PROSITE" id="PS51375">
    <property type="entry name" value="PPR"/>
    <property type="match status" value="5"/>
</dbReference>
<protein>
    <recommendedName>
        <fullName evidence="5">Pentatricopeptide repeat-containing protein</fullName>
    </recommendedName>
</protein>
<dbReference type="Pfam" id="PF20431">
    <property type="entry name" value="E_motif"/>
    <property type="match status" value="1"/>
</dbReference>
<feature type="non-terminal residue" evidence="3">
    <location>
        <position position="1"/>
    </location>
</feature>
<feature type="repeat" description="PPR" evidence="2">
    <location>
        <begin position="102"/>
        <end position="136"/>
    </location>
</feature>
<keyword evidence="4" id="KW-1185">Reference proteome</keyword>
<dbReference type="FunFam" id="1.25.40.10:FF:000344">
    <property type="entry name" value="Pentatricopeptide repeat-containing protein"/>
    <property type="match status" value="1"/>
</dbReference>
<dbReference type="GO" id="GO:0003723">
    <property type="term" value="F:RNA binding"/>
    <property type="evidence" value="ECO:0007669"/>
    <property type="project" value="InterPro"/>
</dbReference>
<evidence type="ECO:0000256" key="1">
    <source>
        <dbReference type="ARBA" id="ARBA00022737"/>
    </source>
</evidence>